<evidence type="ECO:0000313" key="1">
    <source>
        <dbReference type="EMBL" id="KAI3678160.1"/>
    </source>
</evidence>
<proteinExistence type="predicted"/>
<comment type="caution">
    <text evidence="1">The sequence shown here is derived from an EMBL/GenBank/DDBJ whole genome shotgun (WGS) entry which is preliminary data.</text>
</comment>
<organism evidence="1 2">
    <name type="scientific">Arctium lappa</name>
    <name type="common">Greater burdock</name>
    <name type="synonym">Lappa major</name>
    <dbReference type="NCBI Taxonomy" id="4217"/>
    <lineage>
        <taxon>Eukaryota</taxon>
        <taxon>Viridiplantae</taxon>
        <taxon>Streptophyta</taxon>
        <taxon>Embryophyta</taxon>
        <taxon>Tracheophyta</taxon>
        <taxon>Spermatophyta</taxon>
        <taxon>Magnoliopsida</taxon>
        <taxon>eudicotyledons</taxon>
        <taxon>Gunneridae</taxon>
        <taxon>Pentapetalae</taxon>
        <taxon>asterids</taxon>
        <taxon>campanulids</taxon>
        <taxon>Asterales</taxon>
        <taxon>Asteraceae</taxon>
        <taxon>Carduoideae</taxon>
        <taxon>Cardueae</taxon>
        <taxon>Arctiinae</taxon>
        <taxon>Arctium</taxon>
    </lineage>
</organism>
<gene>
    <name evidence="1" type="ORF">L6452_37442</name>
</gene>
<evidence type="ECO:0000313" key="2">
    <source>
        <dbReference type="Proteomes" id="UP001055879"/>
    </source>
</evidence>
<keyword evidence="2" id="KW-1185">Reference proteome</keyword>
<dbReference type="EMBL" id="CM042060">
    <property type="protein sequence ID" value="KAI3678160.1"/>
    <property type="molecule type" value="Genomic_DNA"/>
</dbReference>
<reference evidence="1 2" key="2">
    <citation type="journal article" date="2022" name="Mol. Ecol. Resour.">
        <title>The genomes of chicory, endive, great burdock and yacon provide insights into Asteraceae paleo-polyploidization history and plant inulin production.</title>
        <authorList>
            <person name="Fan W."/>
            <person name="Wang S."/>
            <person name="Wang H."/>
            <person name="Wang A."/>
            <person name="Jiang F."/>
            <person name="Liu H."/>
            <person name="Zhao H."/>
            <person name="Xu D."/>
            <person name="Zhang Y."/>
        </authorList>
    </citation>
    <scope>NUCLEOTIDE SEQUENCE [LARGE SCALE GENOMIC DNA]</scope>
    <source>
        <strain evidence="2">cv. Niubang</strain>
    </source>
</reference>
<dbReference type="Proteomes" id="UP001055879">
    <property type="component" value="Linkage Group LG14"/>
</dbReference>
<name>A0ACB8Y328_ARCLA</name>
<reference evidence="2" key="1">
    <citation type="journal article" date="2022" name="Mol. Ecol. Resour.">
        <title>The genomes of chicory, endive, great burdock and yacon provide insights into Asteraceae palaeo-polyploidization history and plant inulin production.</title>
        <authorList>
            <person name="Fan W."/>
            <person name="Wang S."/>
            <person name="Wang H."/>
            <person name="Wang A."/>
            <person name="Jiang F."/>
            <person name="Liu H."/>
            <person name="Zhao H."/>
            <person name="Xu D."/>
            <person name="Zhang Y."/>
        </authorList>
    </citation>
    <scope>NUCLEOTIDE SEQUENCE [LARGE SCALE GENOMIC DNA]</scope>
    <source>
        <strain evidence="2">cv. Niubang</strain>
    </source>
</reference>
<protein>
    <submittedName>
        <fullName evidence="1">Uncharacterized protein</fullName>
    </submittedName>
</protein>
<sequence>MESVYQASKPRLSSTIWWVMVPYYVPFDGEVVIMLVIGRMIKYLFPHLQKGYPSDSASYNDPNFISQRLPIILHKIEKLKVPNSLFLIEVI</sequence>
<accession>A0ACB8Y328</accession>